<dbReference type="FunFam" id="3.40.50.300:FF:000285">
    <property type="entry name" value="Sporulation initiation inhibitor Soj"/>
    <property type="match status" value="1"/>
</dbReference>
<dbReference type="PANTHER" id="PTHR13696:SF52">
    <property type="entry name" value="PARA FAMILY PROTEIN CT_582"/>
    <property type="match status" value="1"/>
</dbReference>
<gene>
    <name evidence="3" type="ORF">IAB19_01460</name>
</gene>
<dbReference type="Pfam" id="PF13614">
    <property type="entry name" value="AAA_31"/>
    <property type="match status" value="1"/>
</dbReference>
<evidence type="ECO:0000313" key="3">
    <source>
        <dbReference type="EMBL" id="MBO8415032.1"/>
    </source>
</evidence>
<accession>A0A9D9DAU0</accession>
<name>A0A9D9DAU0_9GAMM</name>
<dbReference type="PANTHER" id="PTHR13696">
    <property type="entry name" value="P-LOOP CONTAINING NUCLEOSIDE TRIPHOSPHATE HYDROLASE"/>
    <property type="match status" value="1"/>
</dbReference>
<dbReference type="Proteomes" id="UP000823631">
    <property type="component" value="Unassembled WGS sequence"/>
</dbReference>
<dbReference type="AlphaFoldDB" id="A0A9D9DAU0"/>
<dbReference type="SUPFAM" id="SSF52540">
    <property type="entry name" value="P-loop containing nucleoside triphosphate hydrolases"/>
    <property type="match status" value="1"/>
</dbReference>
<sequence>MFKRVIAVSNQKGGVGKTTTSVNLAASLSLKGRKVLLIDSDPQANATMASGINKFNLKRDETLYACLIENVPAEKVIVTETKGGYHLVPATEDLTAAEVRMLDFYARENCLNKAIESVASAYDFIIIDCPPALSLLTVNAMCAAEYVLVPMQCEYFALEGLTQLIDIIDQVSQAINPDLKILGILRTMFDNRNRLSNDVSEELIKNFGDVIFKTIIPRNVRLAEAPSYGMPVQFYDKSSIGSKAYMNLAEELLEKEKSLWQD</sequence>
<feature type="domain" description="AAA" evidence="2">
    <location>
        <begin position="4"/>
        <end position="181"/>
    </location>
</feature>
<dbReference type="InterPro" id="IPR025669">
    <property type="entry name" value="AAA_dom"/>
</dbReference>
<reference evidence="3" key="1">
    <citation type="submission" date="2020-10" db="EMBL/GenBank/DDBJ databases">
        <authorList>
            <person name="Gilroy R."/>
        </authorList>
    </citation>
    <scope>NUCLEOTIDE SEQUENCE</scope>
    <source>
        <strain evidence="3">17213</strain>
    </source>
</reference>
<proteinExistence type="predicted"/>
<dbReference type="PIRSF" id="PIRSF009320">
    <property type="entry name" value="Nuc_binding_HP_1000"/>
    <property type="match status" value="1"/>
</dbReference>
<evidence type="ECO:0000313" key="4">
    <source>
        <dbReference type="Proteomes" id="UP000823631"/>
    </source>
</evidence>
<dbReference type="CDD" id="cd02042">
    <property type="entry name" value="ParAB_family"/>
    <property type="match status" value="1"/>
</dbReference>
<dbReference type="InterPro" id="IPR050678">
    <property type="entry name" value="DNA_Partitioning_ATPase"/>
</dbReference>
<evidence type="ECO:0000259" key="2">
    <source>
        <dbReference type="Pfam" id="PF13614"/>
    </source>
</evidence>
<comment type="caution">
    <text evidence="3">The sequence shown here is derived from an EMBL/GenBank/DDBJ whole genome shotgun (WGS) entry which is preliminary data.</text>
</comment>
<evidence type="ECO:0000256" key="1">
    <source>
        <dbReference type="ARBA" id="ARBA00060876"/>
    </source>
</evidence>
<dbReference type="PRINTS" id="PR00091">
    <property type="entry name" value="NITROGNASEII"/>
</dbReference>
<dbReference type="InterPro" id="IPR027417">
    <property type="entry name" value="P-loop_NTPase"/>
</dbReference>
<comment type="similarity">
    <text evidence="1">To B.subtilis soj.</text>
</comment>
<dbReference type="EMBL" id="JADINH010000024">
    <property type="protein sequence ID" value="MBO8415032.1"/>
    <property type="molecule type" value="Genomic_DNA"/>
</dbReference>
<protein>
    <submittedName>
        <fullName evidence="3">ParA family protein</fullName>
    </submittedName>
</protein>
<organism evidence="3 4">
    <name type="scientific">Candidatus Avisuccinivibrio stercorigallinarum</name>
    <dbReference type="NCBI Taxonomy" id="2840704"/>
    <lineage>
        <taxon>Bacteria</taxon>
        <taxon>Pseudomonadati</taxon>
        <taxon>Pseudomonadota</taxon>
        <taxon>Gammaproteobacteria</taxon>
        <taxon>Aeromonadales</taxon>
        <taxon>Succinivibrionaceae</taxon>
        <taxon>Succinivibrionaceae incertae sedis</taxon>
        <taxon>Candidatus Avisuccinivibrio</taxon>
    </lineage>
</organism>
<reference evidence="3" key="2">
    <citation type="journal article" date="2021" name="PeerJ">
        <title>Extensive microbial diversity within the chicken gut microbiome revealed by metagenomics and culture.</title>
        <authorList>
            <person name="Gilroy R."/>
            <person name="Ravi A."/>
            <person name="Getino M."/>
            <person name="Pursley I."/>
            <person name="Horton D.L."/>
            <person name="Alikhan N.F."/>
            <person name="Baker D."/>
            <person name="Gharbi K."/>
            <person name="Hall N."/>
            <person name="Watson M."/>
            <person name="Adriaenssens E.M."/>
            <person name="Foster-Nyarko E."/>
            <person name="Jarju S."/>
            <person name="Secka A."/>
            <person name="Antonio M."/>
            <person name="Oren A."/>
            <person name="Chaudhuri R.R."/>
            <person name="La Ragione R."/>
            <person name="Hildebrand F."/>
            <person name="Pallen M.J."/>
        </authorList>
    </citation>
    <scope>NUCLEOTIDE SEQUENCE</scope>
    <source>
        <strain evidence="3">17213</strain>
    </source>
</reference>
<dbReference type="Gene3D" id="3.40.50.300">
    <property type="entry name" value="P-loop containing nucleotide triphosphate hydrolases"/>
    <property type="match status" value="1"/>
</dbReference>